<feature type="region of interest" description="Disordered" evidence="8">
    <location>
        <begin position="14"/>
        <end position="34"/>
    </location>
</feature>
<evidence type="ECO:0000256" key="3">
    <source>
        <dbReference type="ARBA" id="ARBA00022833"/>
    </source>
</evidence>
<evidence type="ECO:0000256" key="1">
    <source>
        <dbReference type="ARBA" id="ARBA00004123"/>
    </source>
</evidence>
<feature type="compositionally biased region" description="Low complexity" evidence="8">
    <location>
        <begin position="128"/>
        <end position="161"/>
    </location>
</feature>
<keyword evidence="6" id="KW-0804">Transcription</keyword>
<dbReference type="EMBL" id="JYNV01000270">
    <property type="protein sequence ID" value="KZM20783.1"/>
    <property type="molecule type" value="Genomic_DNA"/>
</dbReference>
<comment type="subcellular location">
    <subcellularLocation>
        <location evidence="1">Nucleus</location>
    </subcellularLocation>
</comment>
<dbReference type="CDD" id="cd00067">
    <property type="entry name" value="GAL4"/>
    <property type="match status" value="1"/>
</dbReference>
<dbReference type="InterPro" id="IPR051615">
    <property type="entry name" value="Transcr_Regulatory_Elem"/>
</dbReference>
<dbReference type="InterPro" id="IPR001138">
    <property type="entry name" value="Zn2Cys6_DnaBD"/>
</dbReference>
<evidence type="ECO:0000256" key="2">
    <source>
        <dbReference type="ARBA" id="ARBA00022723"/>
    </source>
</evidence>
<evidence type="ECO:0000256" key="6">
    <source>
        <dbReference type="ARBA" id="ARBA00023163"/>
    </source>
</evidence>
<dbReference type="GO" id="GO:0008270">
    <property type="term" value="F:zinc ion binding"/>
    <property type="evidence" value="ECO:0007669"/>
    <property type="project" value="InterPro"/>
</dbReference>
<sequence>METPARAEVAHNKLLTNIKEEQTSSDESQVKSKAKSRRASVACTSCRDRRIRCVVPTGKTSCLQCERGSATCTIKDDDERRRPISRAYVHSLVERIALLEGLLKDQDLPVPPADHPPETRHRSRNSRENPSSSIASQSSALSLKGSPSSSETTSSPCSSTLKNMGDYRISNKRTSVPHNISNEFGRSSKKTRKDSLVLPTGVKVDSFINDPANPTVLSNELNAFAQTPPSMQTFFWPKTDDYTSGRTTLYSGIQSNDDCTVNNAWDGDADELHGYTHHLTDIEYREAIRLDPRHETIRKMRCGPTNIDFMPFGKGDWSP</sequence>
<evidence type="ECO:0000256" key="7">
    <source>
        <dbReference type="ARBA" id="ARBA00023242"/>
    </source>
</evidence>
<evidence type="ECO:0000256" key="8">
    <source>
        <dbReference type="SAM" id="MobiDB-lite"/>
    </source>
</evidence>
<organism evidence="10 11">
    <name type="scientific">Didymella rabiei</name>
    <name type="common">Chickpea ascochyta blight fungus</name>
    <name type="synonym">Mycosphaerella rabiei</name>
    <dbReference type="NCBI Taxonomy" id="5454"/>
    <lineage>
        <taxon>Eukaryota</taxon>
        <taxon>Fungi</taxon>
        <taxon>Dikarya</taxon>
        <taxon>Ascomycota</taxon>
        <taxon>Pezizomycotina</taxon>
        <taxon>Dothideomycetes</taxon>
        <taxon>Pleosporomycetidae</taxon>
        <taxon>Pleosporales</taxon>
        <taxon>Pleosporineae</taxon>
        <taxon>Didymellaceae</taxon>
        <taxon>Ascochyta</taxon>
    </lineage>
</organism>
<keyword evidence="5" id="KW-0238">DNA-binding</keyword>
<keyword evidence="4" id="KW-0805">Transcription regulation</keyword>
<feature type="domain" description="Zn(2)-C6 fungal-type" evidence="9">
    <location>
        <begin position="42"/>
        <end position="74"/>
    </location>
</feature>
<dbReference type="PANTHER" id="PTHR31313">
    <property type="entry name" value="TY1 ENHANCER ACTIVATOR"/>
    <property type="match status" value="1"/>
</dbReference>
<dbReference type="PROSITE" id="PS50048">
    <property type="entry name" value="ZN2_CY6_FUNGAL_2"/>
    <property type="match status" value="1"/>
</dbReference>
<dbReference type="Gene3D" id="4.10.240.10">
    <property type="entry name" value="Zn(2)-C6 fungal-type DNA-binding domain"/>
    <property type="match status" value="1"/>
</dbReference>
<keyword evidence="2" id="KW-0479">Metal-binding</keyword>
<name>A0A162ZSE8_DIDRA</name>
<evidence type="ECO:0000259" key="9">
    <source>
        <dbReference type="PROSITE" id="PS50048"/>
    </source>
</evidence>
<feature type="compositionally biased region" description="Polar residues" evidence="8">
    <location>
        <begin position="172"/>
        <end position="185"/>
    </location>
</feature>
<dbReference type="SUPFAM" id="SSF57701">
    <property type="entry name" value="Zn2/Cys6 DNA-binding domain"/>
    <property type="match status" value="1"/>
</dbReference>
<reference evidence="10 11" key="1">
    <citation type="journal article" date="2016" name="Sci. Rep.">
        <title>Draft genome sequencing and secretome analysis of fungal phytopathogen Ascochyta rabiei provides insight into the necrotrophic effector repertoire.</title>
        <authorList>
            <person name="Verma S."/>
            <person name="Gazara R.K."/>
            <person name="Nizam S."/>
            <person name="Parween S."/>
            <person name="Chattopadhyay D."/>
            <person name="Verma P.K."/>
        </authorList>
    </citation>
    <scope>NUCLEOTIDE SEQUENCE [LARGE SCALE GENOMIC DNA]</scope>
    <source>
        <strain evidence="10 11">ArDII</strain>
    </source>
</reference>
<dbReference type="GO" id="GO:0005634">
    <property type="term" value="C:nucleus"/>
    <property type="evidence" value="ECO:0007669"/>
    <property type="project" value="UniProtKB-SubCell"/>
</dbReference>
<accession>A0A162ZSE8</accession>
<dbReference type="GO" id="GO:0003677">
    <property type="term" value="F:DNA binding"/>
    <property type="evidence" value="ECO:0007669"/>
    <property type="project" value="UniProtKB-KW"/>
</dbReference>
<keyword evidence="11" id="KW-1185">Reference proteome</keyword>
<keyword evidence="3" id="KW-0862">Zinc</keyword>
<comment type="caution">
    <text evidence="10">The sequence shown here is derived from an EMBL/GenBank/DDBJ whole genome shotgun (WGS) entry which is preliminary data.</text>
</comment>
<dbReference type="STRING" id="5454.A0A162ZSE8"/>
<protein>
    <submittedName>
        <fullName evidence="10">DNA binding</fullName>
    </submittedName>
</protein>
<feature type="region of interest" description="Disordered" evidence="8">
    <location>
        <begin position="106"/>
        <end position="193"/>
    </location>
</feature>
<dbReference type="Pfam" id="PF00172">
    <property type="entry name" value="Zn_clus"/>
    <property type="match status" value="1"/>
</dbReference>
<dbReference type="Proteomes" id="UP000076837">
    <property type="component" value="Unassembled WGS sequence"/>
</dbReference>
<evidence type="ECO:0000313" key="11">
    <source>
        <dbReference type="Proteomes" id="UP000076837"/>
    </source>
</evidence>
<evidence type="ECO:0000256" key="5">
    <source>
        <dbReference type="ARBA" id="ARBA00023125"/>
    </source>
</evidence>
<dbReference type="AlphaFoldDB" id="A0A162ZSE8"/>
<dbReference type="InterPro" id="IPR036864">
    <property type="entry name" value="Zn2-C6_fun-type_DNA-bd_sf"/>
</dbReference>
<dbReference type="PANTHER" id="PTHR31313:SF81">
    <property type="entry name" value="TY1 ENHANCER ACTIVATOR"/>
    <property type="match status" value="1"/>
</dbReference>
<dbReference type="GO" id="GO:0000981">
    <property type="term" value="F:DNA-binding transcription factor activity, RNA polymerase II-specific"/>
    <property type="evidence" value="ECO:0007669"/>
    <property type="project" value="InterPro"/>
</dbReference>
<gene>
    <name evidence="10" type="ORF">ST47_g8094</name>
</gene>
<dbReference type="SMART" id="SM00066">
    <property type="entry name" value="GAL4"/>
    <property type="match status" value="1"/>
</dbReference>
<dbReference type="PROSITE" id="PS00463">
    <property type="entry name" value="ZN2_CY6_FUNGAL_1"/>
    <property type="match status" value="1"/>
</dbReference>
<proteinExistence type="predicted"/>
<evidence type="ECO:0000313" key="10">
    <source>
        <dbReference type="EMBL" id="KZM20783.1"/>
    </source>
</evidence>
<evidence type="ECO:0000256" key="4">
    <source>
        <dbReference type="ARBA" id="ARBA00023015"/>
    </source>
</evidence>
<keyword evidence="7" id="KW-0539">Nucleus</keyword>